<gene>
    <name evidence="1" type="primary">fabHA</name>
    <name evidence="1" type="ORF">FAVT5_0043</name>
</gene>
<accession>A0ACA8Z4E1</accession>
<name>A0ACA8Z4E1_9BACL</name>
<sequence>MRRAGIVGLGMYVPPKVLTNRDLERMVDTSDEWIRQRTGIEERHIADPGVGSSDLGVQAARAALADAGCGPEDLDVILVATTTPDQPFPTTAVMVQKGLEAWQAGAVDVGATCSGFIYGLSLATSMVESGRMNKVLVIGAETLSRITNWKDRATCVLFGDGAGAAVVGEVSQGGIQAFELGADARGTEFLNVWVGGFKKPVTAELLESSDRYINMTGREVFKFAVRTMEESVRRVADRAWGGLEVDLLVPHQANARIIEAVGQRLGLADKAWINIQHYGNTSAASIPMALTEARDAGRLSPGTRVAITAFGGGFTYASAALEWV</sequence>
<evidence type="ECO:0000313" key="2">
    <source>
        <dbReference type="Proteomes" id="UP000501793"/>
    </source>
</evidence>
<dbReference type="EC" id="2.3.1.38" evidence="1"/>
<dbReference type="Proteomes" id="UP000501793">
    <property type="component" value="Chromosome"/>
</dbReference>
<keyword evidence="1" id="KW-0012">Acyltransferase</keyword>
<evidence type="ECO:0000313" key="1">
    <source>
        <dbReference type="EMBL" id="CAB3389216.1"/>
    </source>
</evidence>
<reference evidence="1" key="1">
    <citation type="submission" date="2020-04" db="EMBL/GenBank/DDBJ databases">
        <authorList>
            <person name="Hogendoorn C."/>
        </authorList>
    </citation>
    <scope>NUCLEOTIDE SEQUENCE</scope>
    <source>
        <strain evidence="1">FAVT5</strain>
    </source>
</reference>
<dbReference type="EC" id="2.3.1.180" evidence="1"/>
<protein>
    <submittedName>
        <fullName evidence="1">Beta-ketoacyl-acyl carrier protein synthase III 1</fullName>
        <ecNumber evidence="1">2.3.1.180</ecNumber>
        <ecNumber evidence="1">2.3.1.38</ecNumber>
    </submittedName>
</protein>
<organism evidence="1 2">
    <name type="scientific">Kyrpidia spormannii</name>
    <dbReference type="NCBI Taxonomy" id="2055160"/>
    <lineage>
        <taxon>Bacteria</taxon>
        <taxon>Bacillati</taxon>
        <taxon>Bacillota</taxon>
        <taxon>Bacilli</taxon>
        <taxon>Bacillales</taxon>
        <taxon>Alicyclobacillaceae</taxon>
        <taxon>Kyrpidia</taxon>
    </lineage>
</organism>
<proteinExistence type="predicted"/>
<keyword evidence="1" id="KW-0808">Transferase</keyword>
<dbReference type="EMBL" id="LR792684">
    <property type="protein sequence ID" value="CAB3389216.1"/>
    <property type="molecule type" value="Genomic_DNA"/>
</dbReference>
<keyword evidence="2" id="KW-1185">Reference proteome</keyword>